<feature type="binding site" evidence="16">
    <location>
        <begin position="6"/>
        <end position="13"/>
    </location>
    <ligand>
        <name>ATP</name>
        <dbReference type="ChEBI" id="CHEBI:30616"/>
    </ligand>
</feature>
<feature type="binding site" evidence="16">
    <location>
        <position position="114"/>
    </location>
    <ligand>
        <name>K(+)</name>
        <dbReference type="ChEBI" id="CHEBI:29103"/>
    </ligand>
</feature>
<evidence type="ECO:0000256" key="8">
    <source>
        <dbReference type="ARBA" id="ARBA00022679"/>
    </source>
</evidence>
<gene>
    <name evidence="16" type="primary">coaX</name>
    <name evidence="17" type="ORF">EQG79_10420</name>
</gene>
<dbReference type="InterPro" id="IPR043129">
    <property type="entry name" value="ATPase_NBD"/>
</dbReference>
<accession>A0A4Q2URH2</accession>
<evidence type="ECO:0000256" key="4">
    <source>
        <dbReference type="ARBA" id="ARBA00005225"/>
    </source>
</evidence>
<protein>
    <recommendedName>
        <fullName evidence="15 16">Type III pantothenate kinase</fullName>
        <ecNumber evidence="6 16">2.7.1.33</ecNumber>
    </recommendedName>
    <alternativeName>
        <fullName evidence="16">PanK-III</fullName>
    </alternativeName>
    <alternativeName>
        <fullName evidence="16">Pantothenic acid kinase</fullName>
    </alternativeName>
</protein>
<organism evidence="17 18">
    <name type="scientific">Spirosoma sordidisoli</name>
    <dbReference type="NCBI Taxonomy" id="2502893"/>
    <lineage>
        <taxon>Bacteria</taxon>
        <taxon>Pseudomonadati</taxon>
        <taxon>Bacteroidota</taxon>
        <taxon>Cytophagia</taxon>
        <taxon>Cytophagales</taxon>
        <taxon>Cytophagaceae</taxon>
        <taxon>Spirosoma</taxon>
    </lineage>
</organism>
<evidence type="ECO:0000256" key="14">
    <source>
        <dbReference type="ARBA" id="ARBA00038036"/>
    </source>
</evidence>
<reference evidence="17 18" key="1">
    <citation type="submission" date="2019-01" db="EMBL/GenBank/DDBJ databases">
        <title>Spirosoma flava sp. nov., a propanil-degrading bacterium isolated from herbicide-contaminated soil.</title>
        <authorList>
            <person name="Zhang L."/>
            <person name="Jiang J.-D."/>
        </authorList>
    </citation>
    <scope>NUCLEOTIDE SEQUENCE [LARGE SCALE GENOMIC DNA]</scope>
    <source>
        <strain evidence="17 18">TY50</strain>
    </source>
</reference>
<sequence length="249" mass="27169">MNLVIDWGNSTLKAGWFESAGLMDAGRYHSVDDLLADVAQRPFDHGIVSSTSRPASDIREGLGALSDKLLVLDGYTPVPIRKQYDTPYTLGADRIAAAVGAVTLFPDQHCLVLDLGTCLTADVVSKEGIFEGGLISPGLRMRFRAMHEQTARLPLLDLEQGLVLDDQQWPALTATNTRQAMMSGVLNGLSLEMNGIIDYYRRERPGLVVVLCGGDGPTFESRLKPPIFAVSELVLIGLNRILQYNVENL</sequence>
<comment type="caution">
    <text evidence="17">The sequence shown here is derived from an EMBL/GenBank/DDBJ whole genome shotgun (WGS) entry which is preliminary data.</text>
</comment>
<evidence type="ECO:0000256" key="7">
    <source>
        <dbReference type="ARBA" id="ARBA00022490"/>
    </source>
</evidence>
<evidence type="ECO:0000313" key="17">
    <source>
        <dbReference type="EMBL" id="RYC70270.1"/>
    </source>
</evidence>
<dbReference type="Proteomes" id="UP000290407">
    <property type="component" value="Unassembled WGS sequence"/>
</dbReference>
<evidence type="ECO:0000256" key="13">
    <source>
        <dbReference type="ARBA" id="ARBA00022993"/>
    </source>
</evidence>
<dbReference type="SUPFAM" id="SSF53067">
    <property type="entry name" value="Actin-like ATPase domain"/>
    <property type="match status" value="2"/>
</dbReference>
<feature type="binding site" evidence="16">
    <location>
        <position position="177"/>
    </location>
    <ligand>
        <name>substrate</name>
    </ligand>
</feature>
<dbReference type="NCBIfam" id="TIGR00671">
    <property type="entry name" value="baf"/>
    <property type="match status" value="1"/>
</dbReference>
<feature type="binding site" evidence="16">
    <location>
        <begin position="91"/>
        <end position="94"/>
    </location>
    <ligand>
        <name>substrate</name>
    </ligand>
</feature>
<dbReference type="CDD" id="cd24015">
    <property type="entry name" value="ASKHA_NBD_PanK-III"/>
    <property type="match status" value="1"/>
</dbReference>
<dbReference type="NCBIfam" id="NF009850">
    <property type="entry name" value="PRK13320.1-2"/>
    <property type="match status" value="1"/>
</dbReference>
<evidence type="ECO:0000256" key="6">
    <source>
        <dbReference type="ARBA" id="ARBA00012102"/>
    </source>
</evidence>
<evidence type="ECO:0000256" key="2">
    <source>
        <dbReference type="ARBA" id="ARBA00001958"/>
    </source>
</evidence>
<evidence type="ECO:0000256" key="16">
    <source>
        <dbReference type="HAMAP-Rule" id="MF_01274"/>
    </source>
</evidence>
<name>A0A4Q2URH2_9BACT</name>
<keyword evidence="7 16" id="KW-0963">Cytoplasm</keyword>
<proteinExistence type="inferred from homology"/>
<dbReference type="GO" id="GO:0046872">
    <property type="term" value="F:metal ion binding"/>
    <property type="evidence" value="ECO:0007669"/>
    <property type="project" value="UniProtKB-KW"/>
</dbReference>
<evidence type="ECO:0000256" key="5">
    <source>
        <dbReference type="ARBA" id="ARBA00011738"/>
    </source>
</evidence>
<comment type="function">
    <text evidence="16">Catalyzes the phosphorylation of pantothenate (Pan), the first step in CoA biosynthesis.</text>
</comment>
<feature type="active site" description="Proton acceptor" evidence="16">
    <location>
        <position position="93"/>
    </location>
</feature>
<comment type="subcellular location">
    <subcellularLocation>
        <location evidence="3 16">Cytoplasm</location>
    </subcellularLocation>
</comment>
<evidence type="ECO:0000313" key="18">
    <source>
        <dbReference type="Proteomes" id="UP000290407"/>
    </source>
</evidence>
<evidence type="ECO:0000256" key="11">
    <source>
        <dbReference type="ARBA" id="ARBA00022840"/>
    </source>
</evidence>
<keyword evidence="16" id="KW-0479">Metal-binding</keyword>
<dbReference type="InterPro" id="IPR004619">
    <property type="entry name" value="Type_III_PanK"/>
</dbReference>
<dbReference type="GO" id="GO:0005524">
    <property type="term" value="F:ATP binding"/>
    <property type="evidence" value="ECO:0007669"/>
    <property type="project" value="UniProtKB-UniRule"/>
</dbReference>
<feature type="binding site" evidence="16">
    <location>
        <position position="84"/>
    </location>
    <ligand>
        <name>substrate</name>
    </ligand>
</feature>
<dbReference type="UniPathway" id="UPA00241">
    <property type="reaction ID" value="UER00352"/>
</dbReference>
<evidence type="ECO:0000256" key="15">
    <source>
        <dbReference type="ARBA" id="ARBA00040883"/>
    </source>
</evidence>
<dbReference type="GO" id="GO:0005737">
    <property type="term" value="C:cytoplasm"/>
    <property type="evidence" value="ECO:0007669"/>
    <property type="project" value="UniProtKB-SubCell"/>
</dbReference>
<keyword evidence="18" id="KW-1185">Reference proteome</keyword>
<dbReference type="RefSeq" id="WP_129601438.1">
    <property type="nucleotide sequence ID" value="NZ_SBLB01000002.1"/>
</dbReference>
<feature type="binding site" evidence="16">
    <location>
        <position position="117"/>
    </location>
    <ligand>
        <name>ATP</name>
        <dbReference type="ChEBI" id="CHEBI:30616"/>
    </ligand>
</feature>
<evidence type="ECO:0000256" key="9">
    <source>
        <dbReference type="ARBA" id="ARBA00022741"/>
    </source>
</evidence>
<dbReference type="PANTHER" id="PTHR34265">
    <property type="entry name" value="TYPE III PANTOTHENATE KINASE"/>
    <property type="match status" value="1"/>
</dbReference>
<comment type="similarity">
    <text evidence="14 16">Belongs to the type III pantothenate kinase family.</text>
</comment>
<comment type="cofactor">
    <cofactor evidence="16">
        <name>NH4(+)</name>
        <dbReference type="ChEBI" id="CHEBI:28938"/>
    </cofactor>
    <cofactor evidence="16">
        <name>K(+)</name>
        <dbReference type="ChEBI" id="CHEBI:29103"/>
    </cofactor>
    <text evidence="16">A monovalent cation. Ammonium or potassium.</text>
</comment>
<comment type="pathway">
    <text evidence="4 16">Cofactor biosynthesis; coenzyme A biosynthesis; CoA from (R)-pantothenate: step 1/5.</text>
</comment>
<comment type="subunit">
    <text evidence="5 16">Homodimer.</text>
</comment>
<dbReference type="HAMAP" id="MF_01274">
    <property type="entry name" value="Pantothen_kinase_3"/>
    <property type="match status" value="1"/>
</dbReference>
<dbReference type="Pfam" id="PF03309">
    <property type="entry name" value="Pan_kinase"/>
    <property type="match status" value="1"/>
</dbReference>
<dbReference type="EMBL" id="SBLB01000002">
    <property type="protein sequence ID" value="RYC70270.1"/>
    <property type="molecule type" value="Genomic_DNA"/>
</dbReference>
<evidence type="ECO:0000256" key="3">
    <source>
        <dbReference type="ARBA" id="ARBA00004496"/>
    </source>
</evidence>
<evidence type="ECO:0000256" key="10">
    <source>
        <dbReference type="ARBA" id="ARBA00022777"/>
    </source>
</evidence>
<keyword evidence="10 16" id="KW-0418">Kinase</keyword>
<dbReference type="GO" id="GO:0004594">
    <property type="term" value="F:pantothenate kinase activity"/>
    <property type="evidence" value="ECO:0007669"/>
    <property type="project" value="UniProtKB-UniRule"/>
</dbReference>
<keyword evidence="11 16" id="KW-0067">ATP-binding</keyword>
<keyword evidence="12 16" id="KW-0630">Potassium</keyword>
<comment type="catalytic activity">
    <reaction evidence="1 16">
        <text>(R)-pantothenate + ATP = (R)-4'-phosphopantothenate + ADP + H(+)</text>
        <dbReference type="Rhea" id="RHEA:16373"/>
        <dbReference type="ChEBI" id="CHEBI:10986"/>
        <dbReference type="ChEBI" id="CHEBI:15378"/>
        <dbReference type="ChEBI" id="CHEBI:29032"/>
        <dbReference type="ChEBI" id="CHEBI:30616"/>
        <dbReference type="ChEBI" id="CHEBI:456216"/>
        <dbReference type="EC" id="2.7.1.33"/>
    </reaction>
</comment>
<dbReference type="AlphaFoldDB" id="A0A4Q2URH2"/>
<dbReference type="Gene3D" id="3.30.420.40">
    <property type="match status" value="1"/>
</dbReference>
<comment type="cofactor">
    <cofactor evidence="2">
        <name>K(+)</name>
        <dbReference type="ChEBI" id="CHEBI:29103"/>
    </cofactor>
</comment>
<evidence type="ECO:0000256" key="1">
    <source>
        <dbReference type="ARBA" id="ARBA00001206"/>
    </source>
</evidence>
<keyword evidence="8 16" id="KW-0808">Transferase</keyword>
<dbReference type="EC" id="2.7.1.33" evidence="6 16"/>
<keyword evidence="13 16" id="KW-0173">Coenzyme A biosynthesis</keyword>
<keyword evidence="9 16" id="KW-0547">Nucleotide-binding</keyword>
<dbReference type="PANTHER" id="PTHR34265:SF1">
    <property type="entry name" value="TYPE III PANTOTHENATE KINASE"/>
    <property type="match status" value="1"/>
</dbReference>
<dbReference type="GO" id="GO:0015937">
    <property type="term" value="P:coenzyme A biosynthetic process"/>
    <property type="evidence" value="ECO:0007669"/>
    <property type="project" value="UniProtKB-UniRule"/>
</dbReference>
<evidence type="ECO:0000256" key="12">
    <source>
        <dbReference type="ARBA" id="ARBA00022958"/>
    </source>
</evidence>